<keyword evidence="3" id="KW-1185">Reference proteome</keyword>
<accession>A0ABR0WJ56</accession>
<feature type="domain" description="Integrase catalytic" evidence="1">
    <location>
        <begin position="1"/>
        <end position="161"/>
    </location>
</feature>
<organism evidence="2 3">
    <name type="scientific">Rehmannia glutinosa</name>
    <name type="common">Chinese foxglove</name>
    <dbReference type="NCBI Taxonomy" id="99300"/>
    <lineage>
        <taxon>Eukaryota</taxon>
        <taxon>Viridiplantae</taxon>
        <taxon>Streptophyta</taxon>
        <taxon>Embryophyta</taxon>
        <taxon>Tracheophyta</taxon>
        <taxon>Spermatophyta</taxon>
        <taxon>Magnoliopsida</taxon>
        <taxon>eudicotyledons</taxon>
        <taxon>Gunneridae</taxon>
        <taxon>Pentapetalae</taxon>
        <taxon>asterids</taxon>
        <taxon>lamiids</taxon>
        <taxon>Lamiales</taxon>
        <taxon>Orobanchaceae</taxon>
        <taxon>Rehmannieae</taxon>
        <taxon>Rehmannia</taxon>
    </lineage>
</organism>
<dbReference type="Proteomes" id="UP001318860">
    <property type="component" value="Unassembled WGS sequence"/>
</dbReference>
<evidence type="ECO:0000259" key="1">
    <source>
        <dbReference type="PROSITE" id="PS50994"/>
    </source>
</evidence>
<dbReference type="Gene3D" id="3.30.420.10">
    <property type="entry name" value="Ribonuclease H-like superfamily/Ribonuclease H"/>
    <property type="match status" value="1"/>
</dbReference>
<reference evidence="2 3" key="1">
    <citation type="journal article" date="2021" name="Comput. Struct. Biotechnol. J.">
        <title>De novo genome assembly of the potent medicinal plant Rehmannia glutinosa using nanopore technology.</title>
        <authorList>
            <person name="Ma L."/>
            <person name="Dong C."/>
            <person name="Song C."/>
            <person name="Wang X."/>
            <person name="Zheng X."/>
            <person name="Niu Y."/>
            <person name="Chen S."/>
            <person name="Feng W."/>
        </authorList>
    </citation>
    <scope>NUCLEOTIDE SEQUENCE [LARGE SCALE GENOMIC DNA]</scope>
    <source>
        <strain evidence="2">DH-2019</strain>
    </source>
</reference>
<gene>
    <name evidence="2" type="ORF">DH2020_020176</name>
</gene>
<dbReference type="InterPro" id="IPR052160">
    <property type="entry name" value="Gypsy_RT_Integrase-like"/>
</dbReference>
<name>A0ABR0WJ56_REHGL</name>
<dbReference type="InterPro" id="IPR012337">
    <property type="entry name" value="RNaseH-like_sf"/>
</dbReference>
<evidence type="ECO:0000313" key="3">
    <source>
        <dbReference type="Proteomes" id="UP001318860"/>
    </source>
</evidence>
<dbReference type="InterPro" id="IPR036397">
    <property type="entry name" value="RNaseH_sf"/>
</dbReference>
<comment type="caution">
    <text evidence="2">The sequence shown here is derived from an EMBL/GenBank/DDBJ whole genome shotgun (WGS) entry which is preliminary data.</text>
</comment>
<dbReference type="Pfam" id="PF00665">
    <property type="entry name" value="rve"/>
    <property type="match status" value="1"/>
</dbReference>
<dbReference type="SUPFAM" id="SSF53098">
    <property type="entry name" value="Ribonuclease H-like"/>
    <property type="match status" value="1"/>
</dbReference>
<dbReference type="EMBL" id="JABTTQ020000011">
    <property type="protein sequence ID" value="KAK6146307.1"/>
    <property type="molecule type" value="Genomic_DNA"/>
</dbReference>
<evidence type="ECO:0000313" key="2">
    <source>
        <dbReference type="EMBL" id="KAK6146307.1"/>
    </source>
</evidence>
<dbReference type="PANTHER" id="PTHR47266">
    <property type="entry name" value="ENDONUCLEASE-RELATED"/>
    <property type="match status" value="1"/>
</dbReference>
<dbReference type="InterPro" id="IPR001584">
    <property type="entry name" value="Integrase_cat-core"/>
</dbReference>
<proteinExistence type="predicted"/>
<protein>
    <recommendedName>
        <fullName evidence="1">Integrase catalytic domain-containing protein</fullName>
    </recommendedName>
</protein>
<dbReference type="PROSITE" id="PS50994">
    <property type="entry name" value="INTEGRASE"/>
    <property type="match status" value="1"/>
</dbReference>
<sequence length="247" mass="28645">MGPFPISNGYMYILLAVDYVSKWVEAIPTKTNDARVVLNFLQKNIFTRFGTPRALISDGGSHFCSKMFNNMMAKYGVKHRVVDAYHPQSNGQAEVSNREIKQILEKSMSPYRLVFGKSCHLPVELEHKAFWAVKKLNFNMTAVGEKRKLQISELEEFREDAFENAQIYKDRTKRWHDKRILRREFLLGKLKSRWSGPFVIKNVLSPGGVIELLANDGRAFIVNGQRIKHYNEQYMQQEILTIDLINT</sequence>